<comment type="caution">
    <text evidence="4">The sequence shown here is derived from an EMBL/GenBank/DDBJ whole genome shotgun (WGS) entry which is preliminary data.</text>
</comment>
<dbReference type="PANTHER" id="PTHR42932:SF3">
    <property type="entry name" value="DNA PROTECTION DURING STARVATION PROTEIN"/>
    <property type="match status" value="1"/>
</dbReference>
<dbReference type="GO" id="GO:0008199">
    <property type="term" value="F:ferric iron binding"/>
    <property type="evidence" value="ECO:0007669"/>
    <property type="project" value="InterPro"/>
</dbReference>
<dbReference type="CDD" id="cd01043">
    <property type="entry name" value="DPS"/>
    <property type="match status" value="1"/>
</dbReference>
<dbReference type="GO" id="GO:0016722">
    <property type="term" value="F:oxidoreductase activity, acting on metal ions"/>
    <property type="evidence" value="ECO:0007669"/>
    <property type="project" value="InterPro"/>
</dbReference>
<dbReference type="PROSITE" id="PS00818">
    <property type="entry name" value="DPS_1"/>
    <property type="match status" value="1"/>
</dbReference>
<dbReference type="Pfam" id="PF00210">
    <property type="entry name" value="Ferritin"/>
    <property type="match status" value="1"/>
</dbReference>
<proteinExistence type="inferred from homology"/>
<evidence type="ECO:0000313" key="5">
    <source>
        <dbReference type="Proteomes" id="UP000306602"/>
    </source>
</evidence>
<name>A0A4V3XL17_9RHOB</name>
<dbReference type="InterPro" id="IPR008331">
    <property type="entry name" value="Ferritin_DPS_dom"/>
</dbReference>
<reference evidence="4 5" key="1">
    <citation type="submission" date="2019-04" db="EMBL/GenBank/DDBJ databases">
        <title>Shimia ponticola sp. nov., isolated from seawater.</title>
        <authorList>
            <person name="Kim Y.-O."/>
            <person name="Yoon J.-H."/>
        </authorList>
    </citation>
    <scope>NUCLEOTIDE SEQUENCE [LARGE SCALE GENOMIC DNA]</scope>
    <source>
        <strain evidence="4 5">MYP11</strain>
    </source>
</reference>
<dbReference type="EMBL" id="SRKY01000001">
    <property type="protein sequence ID" value="THH39123.1"/>
    <property type="molecule type" value="Genomic_DNA"/>
</dbReference>
<dbReference type="InterPro" id="IPR009078">
    <property type="entry name" value="Ferritin-like_SF"/>
</dbReference>
<evidence type="ECO:0000313" key="4">
    <source>
        <dbReference type="EMBL" id="THH39123.1"/>
    </source>
</evidence>
<evidence type="ECO:0000256" key="2">
    <source>
        <dbReference type="RuleBase" id="RU003875"/>
    </source>
</evidence>
<dbReference type="SUPFAM" id="SSF47240">
    <property type="entry name" value="Ferritin-like"/>
    <property type="match status" value="1"/>
</dbReference>
<feature type="domain" description="Ferritin/DPS" evidence="3">
    <location>
        <begin position="10"/>
        <end position="142"/>
    </location>
</feature>
<evidence type="ECO:0000256" key="1">
    <source>
        <dbReference type="ARBA" id="ARBA00009497"/>
    </source>
</evidence>
<dbReference type="PANTHER" id="PTHR42932">
    <property type="entry name" value="GENERAL STRESS PROTEIN 20U"/>
    <property type="match status" value="1"/>
</dbReference>
<dbReference type="Gene3D" id="1.20.1260.10">
    <property type="match status" value="1"/>
</dbReference>
<dbReference type="Proteomes" id="UP000306602">
    <property type="component" value="Unassembled WGS sequence"/>
</dbReference>
<dbReference type="PRINTS" id="PR01346">
    <property type="entry name" value="HELNAPAPROT"/>
</dbReference>
<accession>A0A4V3XL17</accession>
<keyword evidence="5" id="KW-1185">Reference proteome</keyword>
<dbReference type="InterPro" id="IPR023188">
    <property type="entry name" value="DPS_DNA-bd_CS"/>
</dbReference>
<comment type="similarity">
    <text evidence="1 2">Belongs to the Dps family.</text>
</comment>
<gene>
    <name evidence="4" type="ORF">E4Z66_06130</name>
</gene>
<dbReference type="PIRSF" id="PIRSF005900">
    <property type="entry name" value="Dps"/>
    <property type="match status" value="1"/>
</dbReference>
<dbReference type="AlphaFoldDB" id="A0A4V3XL17"/>
<sequence>MTNQPVVTTLTTVLGQTFRLYVQSHGYHWNVEGPQFRQLHKMFEAQYQNLWGALDEIAERIRVQGAYAPASVADLMSHAAPEADPAHSAAEMVTKAIAEHEAIATTLREAISTVTDAGDDVSAGLLTDRLAWHEKEIWMMRASTR</sequence>
<dbReference type="OrthoDB" id="9797687at2"/>
<evidence type="ECO:0000259" key="3">
    <source>
        <dbReference type="Pfam" id="PF00210"/>
    </source>
</evidence>
<protein>
    <submittedName>
        <fullName evidence="4">DNA starvation/stationary phase protection protein</fullName>
    </submittedName>
</protein>
<dbReference type="InterPro" id="IPR012347">
    <property type="entry name" value="Ferritin-like"/>
</dbReference>
<dbReference type="RefSeq" id="WP_136462041.1">
    <property type="nucleotide sequence ID" value="NZ_SRKY01000001.1"/>
</dbReference>
<dbReference type="InterPro" id="IPR002177">
    <property type="entry name" value="DPS_DNA-bd"/>
</dbReference>
<organism evidence="4 5">
    <name type="scientific">Aliishimia ponticola</name>
    <dbReference type="NCBI Taxonomy" id="2499833"/>
    <lineage>
        <taxon>Bacteria</taxon>
        <taxon>Pseudomonadati</taxon>
        <taxon>Pseudomonadota</taxon>
        <taxon>Alphaproteobacteria</taxon>
        <taxon>Rhodobacterales</taxon>
        <taxon>Paracoccaceae</taxon>
        <taxon>Aliishimia</taxon>
    </lineage>
</organism>